<evidence type="ECO:0000259" key="2">
    <source>
        <dbReference type="Pfam" id="PF17128"/>
    </source>
</evidence>
<feature type="compositionally biased region" description="Low complexity" evidence="1">
    <location>
        <begin position="471"/>
        <end position="486"/>
    </location>
</feature>
<evidence type="ECO:0000313" key="3">
    <source>
        <dbReference type="EMBL" id="REJ05076.1"/>
    </source>
</evidence>
<organism evidence="3 4">
    <name type="scientific">Microbacterium bovistercoris</name>
    <dbReference type="NCBI Taxonomy" id="2293570"/>
    <lineage>
        <taxon>Bacteria</taxon>
        <taxon>Bacillati</taxon>
        <taxon>Actinomycetota</taxon>
        <taxon>Actinomycetes</taxon>
        <taxon>Micrococcales</taxon>
        <taxon>Microbacteriaceae</taxon>
        <taxon>Microbacterium</taxon>
    </lineage>
</organism>
<dbReference type="Proteomes" id="UP000262172">
    <property type="component" value="Unassembled WGS sequence"/>
</dbReference>
<dbReference type="SUPFAM" id="SSF48452">
    <property type="entry name" value="TPR-like"/>
    <property type="match status" value="1"/>
</dbReference>
<dbReference type="Gene3D" id="1.25.40.10">
    <property type="entry name" value="Tetratricopeptide repeat domain"/>
    <property type="match status" value="1"/>
</dbReference>
<dbReference type="RefSeq" id="WP_116242361.1">
    <property type="nucleotide sequence ID" value="NZ_QUAB01000043.1"/>
</dbReference>
<proteinExistence type="predicted"/>
<feature type="compositionally biased region" description="Basic and acidic residues" evidence="1">
    <location>
        <begin position="490"/>
        <end position="502"/>
    </location>
</feature>
<name>A0A371NS88_9MICO</name>
<dbReference type="Pfam" id="PF17128">
    <property type="entry name" value="DUF5107"/>
    <property type="match status" value="1"/>
</dbReference>
<feature type="region of interest" description="Disordered" evidence="1">
    <location>
        <begin position="447"/>
        <end position="514"/>
    </location>
</feature>
<dbReference type="EMBL" id="QUAB01000043">
    <property type="protein sequence ID" value="REJ05076.1"/>
    <property type="molecule type" value="Genomic_DNA"/>
</dbReference>
<feature type="compositionally biased region" description="Basic and acidic residues" evidence="1">
    <location>
        <begin position="451"/>
        <end position="461"/>
    </location>
</feature>
<evidence type="ECO:0000256" key="1">
    <source>
        <dbReference type="SAM" id="MobiDB-lite"/>
    </source>
</evidence>
<keyword evidence="4" id="KW-1185">Reference proteome</keyword>
<dbReference type="OrthoDB" id="174931at2"/>
<accession>A0A371NS88</accession>
<dbReference type="InterPro" id="IPR011990">
    <property type="entry name" value="TPR-like_helical_dom_sf"/>
</dbReference>
<evidence type="ECO:0000313" key="4">
    <source>
        <dbReference type="Proteomes" id="UP000262172"/>
    </source>
</evidence>
<comment type="caution">
    <text evidence="3">The sequence shown here is derived from an EMBL/GenBank/DDBJ whole genome shotgun (WGS) entry which is preliminary data.</text>
</comment>
<dbReference type="InterPro" id="IPR033396">
    <property type="entry name" value="DUF5107"/>
</dbReference>
<reference evidence="3 4" key="1">
    <citation type="submission" date="2018-08" db="EMBL/GenBank/DDBJ databases">
        <title>Isolation, diversity and antifungal activity of Actinobacteria from cow dung.</title>
        <authorList>
            <person name="Ling L."/>
        </authorList>
    </citation>
    <scope>NUCLEOTIDE SEQUENCE [LARGE SCALE GENOMIC DNA]</scope>
    <source>
        <strain evidence="3 4">NEAU-LLE</strain>
    </source>
</reference>
<sequence length="694" mass="73874">MAASLTIAQHTLPTAPVGAVNPLPAVAAMPQAPYEASIDGLPERIARGIRYGQVTSIHPYLLQDSYGRERSDEPMRLAVLENEHLRAEFALDLGGRLIGLLDKATGRDLVYRNEMLQPANLALRNAWFSGGAEWNIGMRGHWPLTCDPMYAAIVMGPGGEPVLRMWEYERVRGLIVQIDATLDSDAPALHVRVRVRNPKDAETGMYWWTNIAVAQTSGSRVFAPATIAYKTDYDGSLTAVDFTETDASRPASAPAAADYFFDVPEGETPWIAALDAGGAGLAHISTAPLTGRKLFVWGDTTGGRRWCDWLGGASGEYFEIQAGLATTQYEHLPMPGGATWGWTETFLPLQVDAGFQDEWAEATAAVGRAVRSAYGTLGSAGLDRLSAVADAEPGELLSSGSPWGALEQELSAWAGEAFAGLPGVRFSREGAEGAYWADLLDAASEVTDETEVARRAGEEHAGANPDDPSRPTDAPTPGADPASGTTDETDATRRAGEEHAEVGTDDPSTPPASYVAGATWDRLLQVSAPSWLTSYHRAVIAHAAGELDRALSLYAESDAQHPTAWAARGAAQALLARGDDPFDAFERAYGLAPGSIPLALEFGAALLAAGRSERLGALLADLPPEVTARGRFRVLAVQAALASGERAEAGRILEAGFEVPDLREGELSMSALWREAFPGRPVPALYDFEMAPDA</sequence>
<gene>
    <name evidence="3" type="ORF">DY023_10845</name>
</gene>
<dbReference type="AlphaFoldDB" id="A0A371NS88"/>
<feature type="domain" description="DUF5107" evidence="2">
    <location>
        <begin position="54"/>
        <end position="329"/>
    </location>
</feature>
<protein>
    <submittedName>
        <fullName evidence="3">DUF5107 domain-containing protein</fullName>
    </submittedName>
</protein>